<sequence>MPNAAVHAARFLADHATDPIRLADVADYVGYSPFHLARCFERVLGVPPGQFLAAHRFHRAKQLLLAGDDRIADICFAVGFNSIGTFTRRFVEVVGVSPTEFRRLPDALTDAPPEPVHVPGPVPHGGAVTGSARISPAAQATLGPAAVYVGLFPRRSARGIPVSGALLDDTGEFALTGVPPGDYWLLSTALASRADASTQLVPARSVLGSSPRPVHICAQQRHHHRDLLLDLAADWMAPVLVALPPLASPIAQDRRRQG</sequence>
<dbReference type="Proteomes" id="UP001500220">
    <property type="component" value="Unassembled WGS sequence"/>
</dbReference>
<dbReference type="Pfam" id="PF12833">
    <property type="entry name" value="HTH_18"/>
    <property type="match status" value="1"/>
</dbReference>
<keyword evidence="3" id="KW-0804">Transcription</keyword>
<evidence type="ECO:0000313" key="8">
    <source>
        <dbReference type="Proteomes" id="UP001500220"/>
    </source>
</evidence>
<organism evidence="6 7">
    <name type="scientific">Saccharopolyspora thermophila</name>
    <dbReference type="NCBI Taxonomy" id="89367"/>
    <lineage>
        <taxon>Bacteria</taxon>
        <taxon>Bacillati</taxon>
        <taxon>Actinomycetota</taxon>
        <taxon>Actinomycetes</taxon>
        <taxon>Pseudonocardiales</taxon>
        <taxon>Pseudonocardiaceae</taxon>
        <taxon>Saccharopolyspora</taxon>
    </lineage>
</organism>
<keyword evidence="8" id="KW-1185">Reference proteome</keyword>
<gene>
    <name evidence="5" type="ORF">GCM10009545_30190</name>
    <name evidence="6" type="ORF">GCM10011581_14000</name>
</gene>
<evidence type="ECO:0000313" key="5">
    <source>
        <dbReference type="EMBL" id="GAA0525840.1"/>
    </source>
</evidence>
<protein>
    <recommendedName>
        <fullName evidence="4">HTH araC/xylS-type domain-containing protein</fullName>
    </recommendedName>
</protein>
<dbReference type="GO" id="GO:0003700">
    <property type="term" value="F:DNA-binding transcription factor activity"/>
    <property type="evidence" value="ECO:0007669"/>
    <property type="project" value="InterPro"/>
</dbReference>
<feature type="domain" description="HTH araC/xylS-type" evidence="4">
    <location>
        <begin position="6"/>
        <end position="104"/>
    </location>
</feature>
<dbReference type="PANTHER" id="PTHR46796">
    <property type="entry name" value="HTH-TYPE TRANSCRIPTIONAL ACTIVATOR RHAS-RELATED"/>
    <property type="match status" value="1"/>
</dbReference>
<dbReference type="EMBL" id="BAAAHC010000011">
    <property type="protein sequence ID" value="GAA0525840.1"/>
    <property type="molecule type" value="Genomic_DNA"/>
</dbReference>
<name>A0A917JQ34_9PSEU</name>
<evidence type="ECO:0000313" key="7">
    <source>
        <dbReference type="Proteomes" id="UP000597989"/>
    </source>
</evidence>
<keyword evidence="2" id="KW-0238">DNA-binding</keyword>
<evidence type="ECO:0000313" key="6">
    <source>
        <dbReference type="EMBL" id="GGI78112.1"/>
    </source>
</evidence>
<reference evidence="5 8" key="2">
    <citation type="journal article" date="2019" name="Int. J. Syst. Evol. Microbiol.">
        <title>The Global Catalogue of Microorganisms (GCM) 10K type strain sequencing project: providing services to taxonomists for standard genome sequencing and annotation.</title>
        <authorList>
            <consortium name="The Broad Institute Genomics Platform"/>
            <consortium name="The Broad Institute Genome Sequencing Center for Infectious Disease"/>
            <person name="Wu L."/>
            <person name="Ma J."/>
        </authorList>
    </citation>
    <scope>NUCLEOTIDE SEQUENCE [LARGE SCALE GENOMIC DNA]</scope>
    <source>
        <strain evidence="5 8">JCM 10664</strain>
    </source>
</reference>
<comment type="caution">
    <text evidence="6">The sequence shown here is derived from an EMBL/GenBank/DDBJ whole genome shotgun (WGS) entry which is preliminary data.</text>
</comment>
<dbReference type="EMBL" id="BMMT01000003">
    <property type="protein sequence ID" value="GGI78112.1"/>
    <property type="molecule type" value="Genomic_DNA"/>
</dbReference>
<dbReference type="PROSITE" id="PS01124">
    <property type="entry name" value="HTH_ARAC_FAMILY_2"/>
    <property type="match status" value="1"/>
</dbReference>
<proteinExistence type="predicted"/>
<reference evidence="5" key="4">
    <citation type="submission" date="2023-12" db="EMBL/GenBank/DDBJ databases">
        <authorList>
            <person name="Sun Q."/>
            <person name="Inoue M."/>
        </authorList>
    </citation>
    <scope>NUCLEOTIDE SEQUENCE</scope>
    <source>
        <strain evidence="5">JCM 10664</strain>
    </source>
</reference>
<keyword evidence="1" id="KW-0805">Transcription regulation</keyword>
<evidence type="ECO:0000256" key="3">
    <source>
        <dbReference type="ARBA" id="ARBA00023163"/>
    </source>
</evidence>
<reference evidence="6 7" key="1">
    <citation type="journal article" date="2014" name="Int. J. Syst. Evol. Microbiol.">
        <title>Complete genome sequence of Corynebacterium casei LMG S-19264T (=DSM 44701T), isolated from a smear-ripened cheese.</title>
        <authorList>
            <consortium name="US DOE Joint Genome Institute (JGI-PGF)"/>
            <person name="Walter F."/>
            <person name="Albersmeier A."/>
            <person name="Kalinowski J."/>
            <person name="Ruckert C."/>
        </authorList>
    </citation>
    <scope>NUCLEOTIDE SEQUENCE [LARGE SCALE GENOMIC DNA]</scope>
    <source>
        <strain evidence="6 7">CGMCC 4.7206</strain>
    </source>
</reference>
<dbReference type="SUPFAM" id="SSF46689">
    <property type="entry name" value="Homeodomain-like"/>
    <property type="match status" value="2"/>
</dbReference>
<dbReference type="InterPro" id="IPR050204">
    <property type="entry name" value="AraC_XylS_family_regulators"/>
</dbReference>
<dbReference type="RefSeq" id="WP_188986447.1">
    <property type="nucleotide sequence ID" value="NZ_BAAAHC010000011.1"/>
</dbReference>
<dbReference type="InterPro" id="IPR018060">
    <property type="entry name" value="HTH_AraC"/>
</dbReference>
<dbReference type="SMART" id="SM00342">
    <property type="entry name" value="HTH_ARAC"/>
    <property type="match status" value="1"/>
</dbReference>
<reference evidence="6" key="3">
    <citation type="submission" date="2020-09" db="EMBL/GenBank/DDBJ databases">
        <authorList>
            <person name="Sun Q."/>
            <person name="Zhou Y."/>
        </authorList>
    </citation>
    <scope>NUCLEOTIDE SEQUENCE</scope>
    <source>
        <strain evidence="6">CGMCC 4.7206</strain>
    </source>
</reference>
<dbReference type="AlphaFoldDB" id="A0A917JQ34"/>
<dbReference type="GO" id="GO:0043565">
    <property type="term" value="F:sequence-specific DNA binding"/>
    <property type="evidence" value="ECO:0007669"/>
    <property type="project" value="InterPro"/>
</dbReference>
<evidence type="ECO:0000259" key="4">
    <source>
        <dbReference type="PROSITE" id="PS01124"/>
    </source>
</evidence>
<accession>A0A917JQ34</accession>
<evidence type="ECO:0000256" key="2">
    <source>
        <dbReference type="ARBA" id="ARBA00023125"/>
    </source>
</evidence>
<dbReference type="Proteomes" id="UP000597989">
    <property type="component" value="Unassembled WGS sequence"/>
</dbReference>
<dbReference type="InterPro" id="IPR009057">
    <property type="entry name" value="Homeodomain-like_sf"/>
</dbReference>
<dbReference type="Gene3D" id="1.10.10.60">
    <property type="entry name" value="Homeodomain-like"/>
    <property type="match status" value="2"/>
</dbReference>
<evidence type="ECO:0000256" key="1">
    <source>
        <dbReference type="ARBA" id="ARBA00023015"/>
    </source>
</evidence>